<evidence type="ECO:0000313" key="3">
    <source>
        <dbReference type="EMBL" id="KAL0300214.1"/>
    </source>
</evidence>
<feature type="signal peptide" evidence="2">
    <location>
        <begin position="1"/>
        <end position="21"/>
    </location>
</feature>
<gene>
    <name evidence="3" type="ORF">Scaly_3055100</name>
</gene>
<proteinExistence type="predicted"/>
<protein>
    <submittedName>
        <fullName evidence="3">Mitochondrial protein</fullName>
    </submittedName>
</protein>
<dbReference type="EMBL" id="JACGWM010000697">
    <property type="protein sequence ID" value="KAL0300214.1"/>
    <property type="molecule type" value="Genomic_DNA"/>
</dbReference>
<feature type="region of interest" description="Disordered" evidence="1">
    <location>
        <begin position="86"/>
        <end position="165"/>
    </location>
</feature>
<evidence type="ECO:0000256" key="1">
    <source>
        <dbReference type="SAM" id="MobiDB-lite"/>
    </source>
</evidence>
<feature type="compositionally biased region" description="Basic and acidic residues" evidence="1">
    <location>
        <begin position="103"/>
        <end position="118"/>
    </location>
</feature>
<reference evidence="3" key="1">
    <citation type="submission" date="2020-06" db="EMBL/GenBank/DDBJ databases">
        <authorList>
            <person name="Li T."/>
            <person name="Hu X."/>
            <person name="Zhang T."/>
            <person name="Song X."/>
            <person name="Zhang H."/>
            <person name="Dai N."/>
            <person name="Sheng W."/>
            <person name="Hou X."/>
            <person name="Wei L."/>
        </authorList>
    </citation>
    <scope>NUCLEOTIDE SEQUENCE</scope>
    <source>
        <strain evidence="3">KEN8</strain>
        <tissue evidence="3">Leaf</tissue>
    </source>
</reference>
<accession>A0AAW2K0F9</accession>
<evidence type="ECO:0000256" key="2">
    <source>
        <dbReference type="SAM" id="SignalP"/>
    </source>
</evidence>
<organism evidence="3">
    <name type="scientific">Sesamum calycinum</name>
    <dbReference type="NCBI Taxonomy" id="2727403"/>
    <lineage>
        <taxon>Eukaryota</taxon>
        <taxon>Viridiplantae</taxon>
        <taxon>Streptophyta</taxon>
        <taxon>Embryophyta</taxon>
        <taxon>Tracheophyta</taxon>
        <taxon>Spermatophyta</taxon>
        <taxon>Magnoliopsida</taxon>
        <taxon>eudicotyledons</taxon>
        <taxon>Gunneridae</taxon>
        <taxon>Pentapetalae</taxon>
        <taxon>asterids</taxon>
        <taxon>lamiids</taxon>
        <taxon>Lamiales</taxon>
        <taxon>Pedaliaceae</taxon>
        <taxon>Sesamum</taxon>
    </lineage>
</organism>
<sequence length="165" mass="18082">MGLRLNLLRSLGAMAFLRVSCYQFPTLSQGLPSLDSIFIPPVKGIRLISGGVGREWGKAESNVLPSFEIDVTEPFPRESLRARKISRLGRGITNRRNGQAESTNRDPLGKRKEFESRGISRGRGKQAKLAPDRRGKSLVTEVDYRTGVGKNLAKGSISDSSPTVN</sequence>
<dbReference type="AlphaFoldDB" id="A0AAW2K0F9"/>
<name>A0AAW2K0F9_9LAMI</name>
<reference evidence="3" key="2">
    <citation type="journal article" date="2024" name="Plant">
        <title>Genomic evolution and insights into agronomic trait innovations of Sesamum species.</title>
        <authorList>
            <person name="Miao H."/>
            <person name="Wang L."/>
            <person name="Qu L."/>
            <person name="Liu H."/>
            <person name="Sun Y."/>
            <person name="Le M."/>
            <person name="Wang Q."/>
            <person name="Wei S."/>
            <person name="Zheng Y."/>
            <person name="Lin W."/>
            <person name="Duan Y."/>
            <person name="Cao H."/>
            <person name="Xiong S."/>
            <person name="Wang X."/>
            <person name="Wei L."/>
            <person name="Li C."/>
            <person name="Ma Q."/>
            <person name="Ju M."/>
            <person name="Zhao R."/>
            <person name="Li G."/>
            <person name="Mu C."/>
            <person name="Tian Q."/>
            <person name="Mei H."/>
            <person name="Zhang T."/>
            <person name="Gao T."/>
            <person name="Zhang H."/>
        </authorList>
    </citation>
    <scope>NUCLEOTIDE SEQUENCE</scope>
    <source>
        <strain evidence="3">KEN8</strain>
    </source>
</reference>
<comment type="caution">
    <text evidence="3">The sequence shown here is derived from an EMBL/GenBank/DDBJ whole genome shotgun (WGS) entry which is preliminary data.</text>
</comment>
<feature type="chain" id="PRO_5043385575" evidence="2">
    <location>
        <begin position="22"/>
        <end position="165"/>
    </location>
</feature>
<keyword evidence="2" id="KW-0732">Signal</keyword>